<dbReference type="AlphaFoldDB" id="A0A2A9NVN7"/>
<organism evidence="2 3">
    <name type="scientific">Amanita thiersii Skay4041</name>
    <dbReference type="NCBI Taxonomy" id="703135"/>
    <lineage>
        <taxon>Eukaryota</taxon>
        <taxon>Fungi</taxon>
        <taxon>Dikarya</taxon>
        <taxon>Basidiomycota</taxon>
        <taxon>Agaricomycotina</taxon>
        <taxon>Agaricomycetes</taxon>
        <taxon>Agaricomycetidae</taxon>
        <taxon>Agaricales</taxon>
        <taxon>Pluteineae</taxon>
        <taxon>Amanitaceae</taxon>
        <taxon>Amanita</taxon>
    </lineage>
</organism>
<name>A0A2A9NVN7_9AGAR</name>
<evidence type="ECO:0000256" key="1">
    <source>
        <dbReference type="SAM" id="MobiDB-lite"/>
    </source>
</evidence>
<keyword evidence="3" id="KW-1185">Reference proteome</keyword>
<sequence>MYHGDDLDDNFVVDNNLTALSENEDNEFALLSDQEPSDDSLDASPLVSLPPSFNEKKRKRRAKEKDRRAKRRKLQGDSESIELSIANQSPHDSSIYLSSLQEKSFSKLSSLELEDVIIPEIAIADTSIWPNLRTLDNLVDFIMKVLPTLHTRLGQKSKNNGSPTLLFVAGAALRVVDITRALKDKRLRGEKGGEVAKLFAKHFKLSEHVAYLKRTKIGAAVGTPGRIGKLLCDTDALSVSALSHIILDVTHRDAKKRNLLDITETRDEVFRSVLGAPQILRGMKDGKIKLVLF</sequence>
<dbReference type="Proteomes" id="UP000242287">
    <property type="component" value="Unassembled WGS sequence"/>
</dbReference>
<dbReference type="STRING" id="703135.A0A2A9NVN7"/>
<gene>
    <name evidence="2" type="ORF">AMATHDRAFT_56869</name>
</gene>
<dbReference type="OrthoDB" id="1929311at2759"/>
<feature type="compositionally biased region" description="Basic residues" evidence="1">
    <location>
        <begin position="56"/>
        <end position="73"/>
    </location>
</feature>
<dbReference type="PANTHER" id="PTHR24030">
    <property type="entry name" value="PROTEIN CMSS1"/>
    <property type="match status" value="1"/>
</dbReference>
<protein>
    <recommendedName>
        <fullName evidence="4">Protein CMS1</fullName>
    </recommendedName>
</protein>
<dbReference type="GO" id="GO:0030686">
    <property type="term" value="C:90S preribosome"/>
    <property type="evidence" value="ECO:0007669"/>
    <property type="project" value="TreeGrafter"/>
</dbReference>
<proteinExistence type="predicted"/>
<evidence type="ECO:0008006" key="4">
    <source>
        <dbReference type="Google" id="ProtNLM"/>
    </source>
</evidence>
<accession>A0A2A9NVN7</accession>
<dbReference type="EMBL" id="KZ301979">
    <property type="protein sequence ID" value="PFH52371.1"/>
    <property type="molecule type" value="Genomic_DNA"/>
</dbReference>
<reference evidence="2 3" key="1">
    <citation type="submission" date="2014-02" db="EMBL/GenBank/DDBJ databases">
        <title>Transposable element dynamics among asymbiotic and ectomycorrhizal Amanita fungi.</title>
        <authorList>
            <consortium name="DOE Joint Genome Institute"/>
            <person name="Hess J."/>
            <person name="Skrede I."/>
            <person name="Wolfe B."/>
            <person name="LaButti K."/>
            <person name="Ohm R.A."/>
            <person name="Grigoriev I.V."/>
            <person name="Pringle A."/>
        </authorList>
    </citation>
    <scope>NUCLEOTIDE SEQUENCE [LARGE SCALE GENOMIC DNA]</scope>
    <source>
        <strain evidence="2 3">SKay4041</strain>
    </source>
</reference>
<feature type="region of interest" description="Disordered" evidence="1">
    <location>
        <begin position="31"/>
        <end position="85"/>
    </location>
</feature>
<dbReference type="Pfam" id="PF14617">
    <property type="entry name" value="CMS1"/>
    <property type="match status" value="1"/>
</dbReference>
<dbReference type="GO" id="GO:0005634">
    <property type="term" value="C:nucleus"/>
    <property type="evidence" value="ECO:0007669"/>
    <property type="project" value="TreeGrafter"/>
</dbReference>
<dbReference type="InterPro" id="IPR032704">
    <property type="entry name" value="Cms1"/>
</dbReference>
<evidence type="ECO:0000313" key="2">
    <source>
        <dbReference type="EMBL" id="PFH52371.1"/>
    </source>
</evidence>
<dbReference type="PANTHER" id="PTHR24030:SF0">
    <property type="entry name" value="PROTEIN CMSS1"/>
    <property type="match status" value="1"/>
</dbReference>
<evidence type="ECO:0000313" key="3">
    <source>
        <dbReference type="Proteomes" id="UP000242287"/>
    </source>
</evidence>